<dbReference type="GO" id="GO:0051603">
    <property type="term" value="P:proteolysis involved in protein catabolic process"/>
    <property type="evidence" value="ECO:0007669"/>
    <property type="project" value="InterPro"/>
</dbReference>
<evidence type="ECO:0000256" key="4">
    <source>
        <dbReference type="ARBA" id="ARBA00022490"/>
    </source>
</evidence>
<evidence type="ECO:0000313" key="16">
    <source>
        <dbReference type="Proteomes" id="UP000094527"/>
    </source>
</evidence>
<keyword evidence="6" id="KW-0888">Threonine protease</keyword>
<evidence type="ECO:0000256" key="13">
    <source>
        <dbReference type="SAM" id="Phobius"/>
    </source>
</evidence>
<dbReference type="PRINTS" id="PR00141">
    <property type="entry name" value="PROTEASOME"/>
</dbReference>
<dbReference type="EMBL" id="LJIJ01000034">
    <property type="protein sequence ID" value="ODN04889.1"/>
    <property type="molecule type" value="Genomic_DNA"/>
</dbReference>
<dbReference type="InterPro" id="IPR023333">
    <property type="entry name" value="Proteasome_suB-type"/>
</dbReference>
<comment type="subcellular location">
    <subcellularLocation>
        <location evidence="2">Nucleus</location>
    </subcellularLocation>
</comment>
<dbReference type="Pfam" id="PF00227">
    <property type="entry name" value="Proteasome"/>
    <property type="match status" value="1"/>
</dbReference>
<evidence type="ECO:0000256" key="12">
    <source>
        <dbReference type="PIRSR" id="PIRSR600243-1"/>
    </source>
</evidence>
<dbReference type="PANTHER" id="PTHR32194:SF4">
    <property type="entry name" value="PROTEASOME SUBUNIT BETA TYPE-7"/>
    <property type="match status" value="1"/>
</dbReference>
<keyword evidence="8 15" id="KW-0647">Proteasome</keyword>
<dbReference type="PANTHER" id="PTHR32194">
    <property type="entry name" value="METALLOPROTEASE TLDD"/>
    <property type="match status" value="1"/>
</dbReference>
<dbReference type="STRING" id="48709.A0A1D2NI37"/>
<keyword evidence="4" id="KW-0963">Cytoplasm</keyword>
<comment type="subunit">
    <text evidence="11">The 26S proteasome consists of a 20S proteasome core and two 19S regulatory subunits. The 20S proteasome core is composed of 28 subunits that are arranged in four stacked rings, resulting in a barrel-shaped structure. The two end rings are each formed by seven alpha subunits, and the two central rings are each formed by seven beta subunits. The catalytic chamber with the active sites is on the inside of the barrel.</text>
</comment>
<proteinExistence type="predicted"/>
<gene>
    <name evidence="15" type="ORF">Ocin01_01804</name>
</gene>
<dbReference type="Pfam" id="PF12465">
    <property type="entry name" value="Pr_beta_C"/>
    <property type="match status" value="1"/>
</dbReference>
<dbReference type="AlphaFoldDB" id="A0A1D2NI37"/>
<evidence type="ECO:0000313" key="15">
    <source>
        <dbReference type="EMBL" id="ODN04889.1"/>
    </source>
</evidence>
<evidence type="ECO:0000256" key="6">
    <source>
        <dbReference type="ARBA" id="ARBA00022698"/>
    </source>
</evidence>
<dbReference type="GO" id="GO:0004298">
    <property type="term" value="F:threonine-type endopeptidase activity"/>
    <property type="evidence" value="ECO:0007669"/>
    <property type="project" value="UniProtKB-KW"/>
</dbReference>
<evidence type="ECO:0000256" key="5">
    <source>
        <dbReference type="ARBA" id="ARBA00022670"/>
    </source>
</evidence>
<dbReference type="InterPro" id="IPR024689">
    <property type="entry name" value="Proteasome_bsu_C"/>
</dbReference>
<keyword evidence="13" id="KW-1133">Transmembrane helix</keyword>
<keyword evidence="13" id="KW-0472">Membrane</keyword>
<feature type="transmembrane region" description="Helical" evidence="13">
    <location>
        <begin position="24"/>
        <end position="44"/>
    </location>
</feature>
<evidence type="ECO:0000256" key="7">
    <source>
        <dbReference type="ARBA" id="ARBA00022801"/>
    </source>
</evidence>
<organism evidence="15 16">
    <name type="scientific">Orchesella cincta</name>
    <name type="common">Springtail</name>
    <name type="synonym">Podura cincta</name>
    <dbReference type="NCBI Taxonomy" id="48709"/>
    <lineage>
        <taxon>Eukaryota</taxon>
        <taxon>Metazoa</taxon>
        <taxon>Ecdysozoa</taxon>
        <taxon>Arthropoda</taxon>
        <taxon>Hexapoda</taxon>
        <taxon>Collembola</taxon>
        <taxon>Entomobryomorpha</taxon>
        <taxon>Entomobryoidea</taxon>
        <taxon>Orchesellidae</taxon>
        <taxon>Orchesellinae</taxon>
        <taxon>Orchesella</taxon>
    </lineage>
</organism>
<evidence type="ECO:0000259" key="14">
    <source>
        <dbReference type="Pfam" id="PF12465"/>
    </source>
</evidence>
<dbReference type="GO" id="GO:0005839">
    <property type="term" value="C:proteasome core complex"/>
    <property type="evidence" value="ECO:0007669"/>
    <property type="project" value="InterPro"/>
</dbReference>
<keyword evidence="13" id="KW-0812">Transmembrane</keyword>
<dbReference type="PROSITE" id="PS51476">
    <property type="entry name" value="PROTEASOME_BETA_2"/>
    <property type="match status" value="1"/>
</dbReference>
<dbReference type="InterPro" id="IPR016050">
    <property type="entry name" value="Proteasome_bsu_CS"/>
</dbReference>
<dbReference type="InterPro" id="IPR029055">
    <property type="entry name" value="Ntn_hydrolases_N"/>
</dbReference>
<evidence type="ECO:0000256" key="1">
    <source>
        <dbReference type="ARBA" id="ARBA00001198"/>
    </source>
</evidence>
<feature type="active site" description="Nucleophile" evidence="12">
    <location>
        <position position="241"/>
    </location>
</feature>
<dbReference type="InterPro" id="IPR001353">
    <property type="entry name" value="Proteasome_sua/b"/>
</dbReference>
<dbReference type="SUPFAM" id="SSF56235">
    <property type="entry name" value="N-terminal nucleophile aminohydrolases (Ntn hydrolases)"/>
    <property type="match status" value="1"/>
</dbReference>
<protein>
    <recommendedName>
        <fullName evidence="3">proteasome endopeptidase complex</fullName>
        <ecNumber evidence="3">3.4.25.1</ecNumber>
    </recommendedName>
</protein>
<feature type="transmembrane region" description="Helical" evidence="13">
    <location>
        <begin position="128"/>
        <end position="153"/>
    </location>
</feature>
<evidence type="ECO:0000256" key="11">
    <source>
        <dbReference type="ARBA" id="ARBA00026071"/>
    </source>
</evidence>
<dbReference type="GO" id="GO:0005737">
    <property type="term" value="C:cytoplasm"/>
    <property type="evidence" value="ECO:0007669"/>
    <property type="project" value="TreeGrafter"/>
</dbReference>
<dbReference type="Proteomes" id="UP000094527">
    <property type="component" value="Unassembled WGS sequence"/>
</dbReference>
<feature type="transmembrane region" description="Helical" evidence="13">
    <location>
        <begin position="98"/>
        <end position="116"/>
    </location>
</feature>
<dbReference type="InterPro" id="IPR000243">
    <property type="entry name" value="Pept_T1A_subB"/>
</dbReference>
<dbReference type="EC" id="3.4.25.1" evidence="3"/>
<dbReference type="OrthoDB" id="429533at2759"/>
<dbReference type="Gene3D" id="3.60.20.10">
    <property type="entry name" value="Glutamine Phosphoribosylpyrophosphate, subunit 1, domain 1"/>
    <property type="match status" value="1"/>
</dbReference>
<evidence type="ECO:0000256" key="8">
    <source>
        <dbReference type="ARBA" id="ARBA00022942"/>
    </source>
</evidence>
<comment type="catalytic activity">
    <reaction evidence="1">
        <text>Cleavage of peptide bonds with very broad specificity.</text>
        <dbReference type="EC" id="3.4.25.1"/>
    </reaction>
</comment>
<keyword evidence="9" id="KW-0539">Nucleus</keyword>
<name>A0A1D2NI37_ORCCI</name>
<keyword evidence="7" id="KW-0378">Hydrolase</keyword>
<comment type="function">
    <text evidence="10">Non-catalytic component of the proteasome, a multicatalytic proteinase complex which is characterized by its ability to cleave peptides with Arg, Phe, Tyr, Leu, and Glu adjacent to the leaving group at neutral or slightly basic pH. The proteasome has an ATP-dependent proteolytic activity.</text>
</comment>
<dbReference type="GO" id="GO:0005634">
    <property type="term" value="C:nucleus"/>
    <property type="evidence" value="ECO:0007669"/>
    <property type="project" value="UniProtKB-SubCell"/>
</dbReference>
<sequence length="476" mass="53820">MVLLESFWTPCFWYDSVTHAIKPIAAYTAAASVLFITYTIYVMTGGESSQYYMPYFEADIHMTIYVWGSIAIVFFLFFFVASYLLVRGVRIEIRGLMLPWMICMVIIIFYKLYLGFHWLYDYYIYLENIFAMIIMWFWMAYNIYVLLVVYSVYQIIAENQKPAMDLAELHNNHKSLVPVNFKVIDNCSWLLVVSFSDLYRKMASGLAPEIPTGGFSFGNFQRNLSLEVQGVHPPKAIKTGTTICGLTFNNGVVLGADTRATAGNVVADKNCSKIHRLAPKIYCCGAGTAADTEMTTRNIESQLELLRLNMGREVPVVVANRLLKQMLFRYQGYVSAALVLGGVDKFGSHIYCIYPHGSTDKLPYATMGSGSLAAMAVFEKGWKLDMDEAYAVQLVRDAIAAGITNDLGSGSNVDINIIRKDEPKTKIIRPYEEIGLRGKRHGKYTYQKGTTKVLETEIIPLKVEEEEVIQRMDLDE</sequence>
<evidence type="ECO:0000256" key="10">
    <source>
        <dbReference type="ARBA" id="ARBA00024953"/>
    </source>
</evidence>
<feature type="transmembrane region" description="Helical" evidence="13">
    <location>
        <begin position="64"/>
        <end position="86"/>
    </location>
</feature>
<accession>A0A1D2NI37</accession>
<dbReference type="PROSITE" id="PS00854">
    <property type="entry name" value="PROTEASOME_BETA_1"/>
    <property type="match status" value="1"/>
</dbReference>
<evidence type="ECO:0000256" key="2">
    <source>
        <dbReference type="ARBA" id="ARBA00004123"/>
    </source>
</evidence>
<keyword evidence="16" id="KW-1185">Reference proteome</keyword>
<comment type="caution">
    <text evidence="15">The sequence shown here is derived from an EMBL/GenBank/DDBJ whole genome shotgun (WGS) entry which is preliminary data.</text>
</comment>
<evidence type="ECO:0000256" key="9">
    <source>
        <dbReference type="ARBA" id="ARBA00023242"/>
    </source>
</evidence>
<reference evidence="15 16" key="1">
    <citation type="journal article" date="2016" name="Genome Biol. Evol.">
        <title>Gene Family Evolution Reflects Adaptation to Soil Environmental Stressors in the Genome of the Collembolan Orchesella cincta.</title>
        <authorList>
            <person name="Faddeeva-Vakhrusheva A."/>
            <person name="Derks M.F."/>
            <person name="Anvar S.Y."/>
            <person name="Agamennone V."/>
            <person name="Suring W."/>
            <person name="Smit S."/>
            <person name="van Straalen N.M."/>
            <person name="Roelofs D."/>
        </authorList>
    </citation>
    <scope>NUCLEOTIDE SEQUENCE [LARGE SCALE GENOMIC DNA]</scope>
    <source>
        <tissue evidence="15">Mixed pool</tissue>
    </source>
</reference>
<feature type="domain" description="Proteasome beta subunit C-terminal" evidence="14">
    <location>
        <begin position="437"/>
        <end position="468"/>
    </location>
</feature>
<dbReference type="CDD" id="cd03763">
    <property type="entry name" value="proteasome_beta_type_7"/>
    <property type="match status" value="1"/>
</dbReference>
<keyword evidence="5" id="KW-0645">Protease</keyword>
<evidence type="ECO:0000256" key="3">
    <source>
        <dbReference type="ARBA" id="ARBA00012039"/>
    </source>
</evidence>
<dbReference type="FunFam" id="3.60.20.10:FF:000005">
    <property type="entry name" value="Proteasome subunit beta type-2"/>
    <property type="match status" value="1"/>
</dbReference>